<comment type="subcellular location">
    <subcellularLocation>
        <location evidence="1">Cell membrane</location>
    </subcellularLocation>
</comment>
<evidence type="ECO:0000313" key="10">
    <source>
        <dbReference type="Proteomes" id="UP000316079"/>
    </source>
</evidence>
<keyword evidence="4" id="KW-0677">Repeat</keyword>
<keyword evidence="7" id="KW-0325">Glycoprotein</keyword>
<dbReference type="FunFam" id="2.10.25.10:FF:000055">
    <property type="entry name" value="alpha-tectorin isoform X1"/>
    <property type="match status" value="2"/>
</dbReference>
<dbReference type="Proteomes" id="UP000316079">
    <property type="component" value="Unassembled WGS sequence"/>
</dbReference>
<dbReference type="InterPro" id="IPR052749">
    <property type="entry name" value="Alpha-tectorin"/>
</dbReference>
<dbReference type="Gene3D" id="2.10.25.10">
    <property type="entry name" value="Laminin"/>
    <property type="match status" value="2"/>
</dbReference>
<dbReference type="SMART" id="SM00215">
    <property type="entry name" value="VWC_out"/>
    <property type="match status" value="1"/>
</dbReference>
<dbReference type="Pfam" id="PF01826">
    <property type="entry name" value="TIL"/>
    <property type="match status" value="2"/>
</dbReference>
<dbReference type="InterPro" id="IPR014853">
    <property type="entry name" value="VWF/SSPO/ZAN-like_Cys-rich_dom"/>
</dbReference>
<gene>
    <name evidence="9" type="ORF">DNTS_030274</name>
</gene>
<accession>A0A553RPM1</accession>
<dbReference type="InterPro" id="IPR001846">
    <property type="entry name" value="VWF_type-D"/>
</dbReference>
<feature type="domain" description="VWFD" evidence="8">
    <location>
        <begin position="459"/>
        <end position="641"/>
    </location>
</feature>
<dbReference type="InterPro" id="IPR036084">
    <property type="entry name" value="Ser_inhib-like_sf"/>
</dbReference>
<evidence type="ECO:0000259" key="8">
    <source>
        <dbReference type="PROSITE" id="PS51233"/>
    </source>
</evidence>
<dbReference type="Pfam" id="PF00094">
    <property type="entry name" value="VWD"/>
    <property type="match status" value="3"/>
</dbReference>
<dbReference type="SMART" id="SM00216">
    <property type="entry name" value="VWD"/>
    <property type="match status" value="2"/>
</dbReference>
<keyword evidence="6" id="KW-1015">Disulfide bond</keyword>
<evidence type="ECO:0000256" key="2">
    <source>
        <dbReference type="ARBA" id="ARBA00022475"/>
    </source>
</evidence>
<protein>
    <recommendedName>
        <fullName evidence="8">VWFD domain-containing protein</fullName>
    </recommendedName>
</protein>
<dbReference type="OrthoDB" id="6236007at2759"/>
<dbReference type="InterPro" id="IPR002919">
    <property type="entry name" value="TIL_dom"/>
</dbReference>
<evidence type="ECO:0000256" key="7">
    <source>
        <dbReference type="ARBA" id="ARBA00023180"/>
    </source>
</evidence>
<keyword evidence="5" id="KW-0472">Membrane</keyword>
<evidence type="ECO:0000256" key="4">
    <source>
        <dbReference type="ARBA" id="ARBA00022737"/>
    </source>
</evidence>
<sequence length="1277" mass="140444">MVFNSFSPFLIQDGSVARTAGREFATAFMQNYISPFDSPLFQLYLTSLNSDSVVKITIAGLRFTQEVQLTPGQSITVTLPSEVELSGSKRSRNTALIQASEEITVSSLNSKQYTADTSLVYPVTEWGTEYLVFTPANSPASMFKEFVLINGKEQNTVELFLRAAVRFEGRLYPVGGKLVLALEPFENAQIQSQGDLTGTRISSQLPIAVYSGHTCTWRFSKCNHVYEQLLPVQSWGTQFLMAPMAIQSQYDSIYVQTSQATNITIQSGRNTISDVLQRGVVLEYKIQFPDGLSIIADSGIQVFFLFNGLRTSHGALFDPFLINLLPVSHFCSSYELHGIADFDNRALLIIPTGEQTGIRFNGSTLPENVQWRVIKNSEYSWTELHHPLGTDGNKIYHPSASFGVYSVGFQQANGYGAPAPCTDPGLLISSFSCIDINCMEDEECVMKDSIPTCVKRASGICWAMGDPHYCSFDRRYFDFMGTCTYVITRSCQQNGILPYFEILAKNEQRDDLRVSYVAQVTVHIGGVTFTIVGSKPGKVLIDQSEWNLPVILDEVGVSIFHSGNFVTILFSFGVNLQYDWNHFLMVSLPNSFMNKVCGLCGNFNGDPSDDFTMPLSTQAPNATVFGQSWKVHNSTFDSGCRDDNPGHECGIRQLKQWQTENYCGLLMKGAFSQCHSVIDPVIYMNNCGYDVCMADGNRDLLCKAFEVYARVCQHAGIQLINWREAANCSYRCPENSRYEFCGNACPLTCMSLASGVNCTLPCVETCTCNPGFVLSESKCVPSSQCGCSFKGRYVPAGETFWADDVCQHLCHCSTEGSHLKCQDIGCEVGQSCQIVNGTRGCHSVPQSTCVALSHTHYHTFDGNFFDFQGSCVYQLVGVCAFSPGLVNEELMNLPLSLVEGYISVFKSGWHIVLQTLFGLNITFDWNSFVSVSIPTPYMGSVCGLCGNYNGNPDDDLILRGATSLASGPVEFGMSWMVSEIPDCTHGCSHNCQSCDPIQRTLYGTSEFCGLLKDPQGPFSDCHGDLDPASFFDDCVSDVCLFSGSRDTLCQAITAYVSACQAKGKSLRPWRTAGFCALTCPPNSHYSPCAPGCPETCAVQPEAPCSRPCTEACQCDPGFILSGQTCVPPTQCGCFHQGRYYNKHQQFYIQEQCLELCTCGENGSISCEASSCGPGKSCRIVNGVFGCHPDDHSTCLVTGDPHYVSFDGRRFDFQGTCVYILAKVCDWMVGRLNIFSVEAANEPVGHKSVSIIKNVTVAVYNWTVTIRRGELRRVIVST</sequence>
<name>A0A553RPM1_9TELE</name>
<evidence type="ECO:0000313" key="9">
    <source>
        <dbReference type="EMBL" id="TRZ04121.1"/>
    </source>
</evidence>
<dbReference type="GO" id="GO:0005886">
    <property type="term" value="C:plasma membrane"/>
    <property type="evidence" value="ECO:0007669"/>
    <property type="project" value="UniProtKB-SubCell"/>
</dbReference>
<feature type="domain" description="VWFD" evidence="8">
    <location>
        <begin position="1192"/>
        <end position="1277"/>
    </location>
</feature>
<dbReference type="Pfam" id="PF12714">
    <property type="entry name" value="TILa"/>
    <property type="match status" value="2"/>
</dbReference>
<dbReference type="SUPFAM" id="SSF57567">
    <property type="entry name" value="Serine protease inhibitors"/>
    <property type="match status" value="2"/>
</dbReference>
<dbReference type="EMBL" id="SRMA01001296">
    <property type="protein sequence ID" value="TRZ04121.1"/>
    <property type="molecule type" value="Genomic_DNA"/>
</dbReference>
<dbReference type="InterPro" id="IPR001007">
    <property type="entry name" value="VWF_dom"/>
</dbReference>
<evidence type="ECO:0000256" key="3">
    <source>
        <dbReference type="ARBA" id="ARBA00022729"/>
    </source>
</evidence>
<keyword evidence="10" id="KW-1185">Reference proteome</keyword>
<comment type="caution">
    <text evidence="9">The sequence shown here is derived from an EMBL/GenBank/DDBJ whole genome shotgun (WGS) entry which is preliminary data.</text>
</comment>
<evidence type="ECO:0000256" key="6">
    <source>
        <dbReference type="ARBA" id="ARBA00023157"/>
    </source>
</evidence>
<evidence type="ECO:0000256" key="1">
    <source>
        <dbReference type="ARBA" id="ARBA00004236"/>
    </source>
</evidence>
<keyword evidence="2" id="KW-1003">Cell membrane</keyword>
<dbReference type="AlphaFoldDB" id="A0A553RPM1"/>
<dbReference type="CDD" id="cd19941">
    <property type="entry name" value="TIL"/>
    <property type="match status" value="2"/>
</dbReference>
<dbReference type="Pfam" id="PF08742">
    <property type="entry name" value="C8"/>
    <property type="match status" value="2"/>
</dbReference>
<feature type="domain" description="VWFD" evidence="8">
    <location>
        <begin position="785"/>
        <end position="984"/>
    </location>
</feature>
<dbReference type="SMART" id="SM00832">
    <property type="entry name" value="C8"/>
    <property type="match status" value="2"/>
</dbReference>
<dbReference type="PROSITE" id="PS51233">
    <property type="entry name" value="VWFD"/>
    <property type="match status" value="3"/>
</dbReference>
<dbReference type="Pfam" id="PF17517">
    <property type="entry name" value="IgGFc_binding"/>
    <property type="match status" value="1"/>
</dbReference>
<proteinExistence type="predicted"/>
<dbReference type="PANTHER" id="PTHR46160">
    <property type="entry name" value="ALPHA-TECTORIN-RELATED"/>
    <property type="match status" value="1"/>
</dbReference>
<keyword evidence="3" id="KW-0732">Signal</keyword>
<organism evidence="9 10">
    <name type="scientific">Danionella cerebrum</name>
    <dbReference type="NCBI Taxonomy" id="2873325"/>
    <lineage>
        <taxon>Eukaryota</taxon>
        <taxon>Metazoa</taxon>
        <taxon>Chordata</taxon>
        <taxon>Craniata</taxon>
        <taxon>Vertebrata</taxon>
        <taxon>Euteleostomi</taxon>
        <taxon>Actinopterygii</taxon>
        <taxon>Neopterygii</taxon>
        <taxon>Teleostei</taxon>
        <taxon>Ostariophysi</taxon>
        <taxon>Cypriniformes</taxon>
        <taxon>Danionidae</taxon>
        <taxon>Danioninae</taxon>
        <taxon>Danionella</taxon>
    </lineage>
</organism>
<dbReference type="PANTHER" id="PTHR46160:SF9">
    <property type="entry name" value="PROTEIN PRY2-RELATED"/>
    <property type="match status" value="1"/>
</dbReference>
<dbReference type="STRING" id="623744.A0A553RPM1"/>
<dbReference type="InterPro" id="IPR035234">
    <property type="entry name" value="IgGFc-bd_N"/>
</dbReference>
<evidence type="ECO:0000256" key="5">
    <source>
        <dbReference type="ARBA" id="ARBA00023136"/>
    </source>
</evidence>
<dbReference type="InterPro" id="IPR025615">
    <property type="entry name" value="TILa_dom"/>
</dbReference>
<reference evidence="9 10" key="1">
    <citation type="journal article" date="2019" name="Sci. Data">
        <title>Hybrid genome assembly and annotation of Danionella translucida.</title>
        <authorList>
            <person name="Kadobianskyi M."/>
            <person name="Schulze L."/>
            <person name="Schuelke M."/>
            <person name="Judkewitz B."/>
        </authorList>
    </citation>
    <scope>NUCLEOTIDE SEQUENCE [LARGE SCALE GENOMIC DNA]</scope>
    <source>
        <strain evidence="9 10">Bolton</strain>
    </source>
</reference>